<dbReference type="InterPro" id="IPR036291">
    <property type="entry name" value="NAD(P)-bd_dom_sf"/>
</dbReference>
<dbReference type="RefSeq" id="WP_133852364.1">
    <property type="nucleotide sequence ID" value="NZ_SNXZ01000005.1"/>
</dbReference>
<dbReference type="Pfam" id="PF01370">
    <property type="entry name" value="Epimerase"/>
    <property type="match status" value="1"/>
</dbReference>
<evidence type="ECO:0000259" key="1">
    <source>
        <dbReference type="Pfam" id="PF01370"/>
    </source>
</evidence>
<dbReference type="Gene3D" id="3.40.50.720">
    <property type="entry name" value="NAD(P)-binding Rossmann-like Domain"/>
    <property type="match status" value="1"/>
</dbReference>
<dbReference type="InterPro" id="IPR001509">
    <property type="entry name" value="Epimerase_deHydtase"/>
</dbReference>
<protein>
    <submittedName>
        <fullName evidence="2">Nucleoside-diphosphate-sugar epimerase</fullName>
    </submittedName>
</protein>
<dbReference type="EMBL" id="SNXZ01000005">
    <property type="protein sequence ID" value="TDP94960.1"/>
    <property type="molecule type" value="Genomic_DNA"/>
</dbReference>
<reference evidence="2 3" key="1">
    <citation type="submission" date="2019-03" db="EMBL/GenBank/DDBJ databases">
        <title>Genomic Encyclopedia of Type Strains, Phase IV (KMG-IV): sequencing the most valuable type-strain genomes for metagenomic binning, comparative biology and taxonomic classification.</title>
        <authorList>
            <person name="Goeker M."/>
        </authorList>
    </citation>
    <scope>NUCLEOTIDE SEQUENCE [LARGE SCALE GENOMIC DNA]</scope>
    <source>
        <strain evidence="2 3">DSM 45361</strain>
    </source>
</reference>
<evidence type="ECO:0000313" key="3">
    <source>
        <dbReference type="Proteomes" id="UP000295444"/>
    </source>
</evidence>
<dbReference type="OrthoDB" id="9785845at2"/>
<sequence>MDIHTEDELEQLLATPSPELVADLAKGSGDLVVLGAGGKMGPTLCMLAARALREAGRSDRSVIAVSRWSDAAVRSRLDGAGVRTVAFDLLGDEPYDELPDASDVVFMVGAKFGSAGDPAPAWQTNAVVAGLAVRRYRKARIACFSTGNVYPLVPVAGGGARESDPVGPVGEYAMSTLGRERVMAYAAGRYGTPVTVIRLNYAVEPRYGVLADIATAVRDGRPISLENGHVNVVWQGYANEVALRALTIASPEVTVLNLTGPETLSVRELAETAGEALGVAPVFTGTESEVALLNDASRCHELFGAPTRSAAQLLAWQLDWIKAGGVLWDKPTKFQVRDGKF</sequence>
<evidence type="ECO:0000313" key="2">
    <source>
        <dbReference type="EMBL" id="TDP94960.1"/>
    </source>
</evidence>
<dbReference type="SUPFAM" id="SSF51735">
    <property type="entry name" value="NAD(P)-binding Rossmann-fold domains"/>
    <property type="match status" value="1"/>
</dbReference>
<dbReference type="Proteomes" id="UP000295444">
    <property type="component" value="Unassembled WGS sequence"/>
</dbReference>
<proteinExistence type="predicted"/>
<gene>
    <name evidence="2" type="ORF">EV186_105192</name>
</gene>
<accession>A0A4R6S5G3</accession>
<dbReference type="AlphaFoldDB" id="A0A4R6S5G3"/>
<comment type="caution">
    <text evidence="2">The sequence shown here is derived from an EMBL/GenBank/DDBJ whole genome shotgun (WGS) entry which is preliminary data.</text>
</comment>
<feature type="domain" description="NAD-dependent epimerase/dehydratase" evidence="1">
    <location>
        <begin position="32"/>
        <end position="206"/>
    </location>
</feature>
<name>A0A4R6S5G3_LABRH</name>
<organism evidence="2 3">
    <name type="scientific">Labedaea rhizosphaerae</name>
    <dbReference type="NCBI Taxonomy" id="598644"/>
    <lineage>
        <taxon>Bacteria</taxon>
        <taxon>Bacillati</taxon>
        <taxon>Actinomycetota</taxon>
        <taxon>Actinomycetes</taxon>
        <taxon>Pseudonocardiales</taxon>
        <taxon>Pseudonocardiaceae</taxon>
        <taxon>Labedaea</taxon>
    </lineage>
</organism>
<keyword evidence="3" id="KW-1185">Reference proteome</keyword>